<gene>
    <name evidence="1" type="ORF">EYF80_034648</name>
</gene>
<dbReference type="AlphaFoldDB" id="A0A4Z2GQX0"/>
<keyword evidence="2" id="KW-1185">Reference proteome</keyword>
<evidence type="ECO:0000313" key="2">
    <source>
        <dbReference type="Proteomes" id="UP000314294"/>
    </source>
</evidence>
<name>A0A4Z2GQX0_9TELE</name>
<organism evidence="1 2">
    <name type="scientific">Liparis tanakae</name>
    <name type="common">Tanaka's snailfish</name>
    <dbReference type="NCBI Taxonomy" id="230148"/>
    <lineage>
        <taxon>Eukaryota</taxon>
        <taxon>Metazoa</taxon>
        <taxon>Chordata</taxon>
        <taxon>Craniata</taxon>
        <taxon>Vertebrata</taxon>
        <taxon>Euteleostomi</taxon>
        <taxon>Actinopterygii</taxon>
        <taxon>Neopterygii</taxon>
        <taxon>Teleostei</taxon>
        <taxon>Neoteleostei</taxon>
        <taxon>Acanthomorphata</taxon>
        <taxon>Eupercaria</taxon>
        <taxon>Perciformes</taxon>
        <taxon>Cottioidei</taxon>
        <taxon>Cottales</taxon>
        <taxon>Liparidae</taxon>
        <taxon>Liparis</taxon>
    </lineage>
</organism>
<sequence length="71" mass="7659">MSPGADLLRLQPSAFSLQPGEGFCGLHEKCPEPLPVGGVTSRVLSSSAHVLLLHDFPSPSQHRSLRLELKE</sequence>
<dbReference type="Proteomes" id="UP000314294">
    <property type="component" value="Unassembled WGS sequence"/>
</dbReference>
<evidence type="ECO:0000313" key="1">
    <source>
        <dbReference type="EMBL" id="TNN55124.1"/>
    </source>
</evidence>
<comment type="caution">
    <text evidence="1">The sequence shown here is derived from an EMBL/GenBank/DDBJ whole genome shotgun (WGS) entry which is preliminary data.</text>
</comment>
<dbReference type="EMBL" id="SRLO01000464">
    <property type="protein sequence ID" value="TNN55124.1"/>
    <property type="molecule type" value="Genomic_DNA"/>
</dbReference>
<accession>A0A4Z2GQX0</accession>
<proteinExistence type="predicted"/>
<protein>
    <submittedName>
        <fullName evidence="1">Uncharacterized protein</fullName>
    </submittedName>
</protein>
<reference evidence="1 2" key="1">
    <citation type="submission" date="2019-03" db="EMBL/GenBank/DDBJ databases">
        <title>First draft genome of Liparis tanakae, snailfish: a comprehensive survey of snailfish specific genes.</title>
        <authorList>
            <person name="Kim W."/>
            <person name="Song I."/>
            <person name="Jeong J.-H."/>
            <person name="Kim D."/>
            <person name="Kim S."/>
            <person name="Ryu S."/>
            <person name="Song J.Y."/>
            <person name="Lee S.K."/>
        </authorList>
    </citation>
    <scope>NUCLEOTIDE SEQUENCE [LARGE SCALE GENOMIC DNA]</scope>
    <source>
        <tissue evidence="1">Muscle</tissue>
    </source>
</reference>